<reference evidence="8" key="1">
    <citation type="submission" date="2023-03" db="EMBL/GenBank/DDBJ databases">
        <authorList>
            <person name="Julca I."/>
        </authorList>
    </citation>
    <scope>NUCLEOTIDE SEQUENCE</scope>
</reference>
<evidence type="ECO:0000259" key="7">
    <source>
        <dbReference type="Pfam" id="PF18052"/>
    </source>
</evidence>
<dbReference type="CDD" id="cd14798">
    <property type="entry name" value="RX-CC_like"/>
    <property type="match status" value="1"/>
</dbReference>
<proteinExistence type="inferred from homology"/>
<evidence type="ECO:0000256" key="1">
    <source>
        <dbReference type="ARBA" id="ARBA00008894"/>
    </source>
</evidence>
<evidence type="ECO:0000256" key="6">
    <source>
        <dbReference type="ARBA" id="ARBA00022840"/>
    </source>
</evidence>
<dbReference type="GO" id="GO:0005524">
    <property type="term" value="F:ATP binding"/>
    <property type="evidence" value="ECO:0007669"/>
    <property type="project" value="UniProtKB-KW"/>
</dbReference>
<dbReference type="Proteomes" id="UP001161247">
    <property type="component" value="Chromosome 2"/>
</dbReference>
<evidence type="ECO:0000256" key="2">
    <source>
        <dbReference type="ARBA" id="ARBA00022614"/>
    </source>
</evidence>
<dbReference type="EMBL" id="OX459119">
    <property type="protein sequence ID" value="CAI9095494.1"/>
    <property type="molecule type" value="Genomic_DNA"/>
</dbReference>
<evidence type="ECO:0000256" key="3">
    <source>
        <dbReference type="ARBA" id="ARBA00022737"/>
    </source>
</evidence>
<evidence type="ECO:0000313" key="8">
    <source>
        <dbReference type="EMBL" id="CAI9095494.1"/>
    </source>
</evidence>
<evidence type="ECO:0000256" key="4">
    <source>
        <dbReference type="ARBA" id="ARBA00022741"/>
    </source>
</evidence>
<keyword evidence="4" id="KW-0547">Nucleotide-binding</keyword>
<evidence type="ECO:0000313" key="9">
    <source>
        <dbReference type="Proteomes" id="UP001161247"/>
    </source>
</evidence>
<comment type="similarity">
    <text evidence="1">Belongs to the disease resistance NB-LRR family.</text>
</comment>
<dbReference type="InterPro" id="IPR041118">
    <property type="entry name" value="Rx_N"/>
</dbReference>
<protein>
    <submittedName>
        <fullName evidence="8">OLC1v1031458C1</fullName>
    </submittedName>
</protein>
<keyword evidence="6" id="KW-0067">ATP-binding</keyword>
<gene>
    <name evidence="8" type="ORF">OLC1_LOCUS6456</name>
</gene>
<dbReference type="PANTHER" id="PTHR19338:SF32">
    <property type="entry name" value="OS06G0287500 PROTEIN"/>
    <property type="match status" value="1"/>
</dbReference>
<keyword evidence="2" id="KW-0433">Leucine-rich repeat</keyword>
<dbReference type="Gene3D" id="1.20.5.4130">
    <property type="match status" value="1"/>
</dbReference>
<keyword evidence="9" id="KW-1185">Reference proteome</keyword>
<accession>A0AAV1CIE5</accession>
<name>A0AAV1CIE5_OLDCO</name>
<dbReference type="AlphaFoldDB" id="A0AAV1CIE5"/>
<evidence type="ECO:0000256" key="5">
    <source>
        <dbReference type="ARBA" id="ARBA00022821"/>
    </source>
</evidence>
<keyword evidence="5" id="KW-0611">Plant defense</keyword>
<organism evidence="8 9">
    <name type="scientific">Oldenlandia corymbosa var. corymbosa</name>
    <dbReference type="NCBI Taxonomy" id="529605"/>
    <lineage>
        <taxon>Eukaryota</taxon>
        <taxon>Viridiplantae</taxon>
        <taxon>Streptophyta</taxon>
        <taxon>Embryophyta</taxon>
        <taxon>Tracheophyta</taxon>
        <taxon>Spermatophyta</taxon>
        <taxon>Magnoliopsida</taxon>
        <taxon>eudicotyledons</taxon>
        <taxon>Gunneridae</taxon>
        <taxon>Pentapetalae</taxon>
        <taxon>asterids</taxon>
        <taxon>lamiids</taxon>
        <taxon>Gentianales</taxon>
        <taxon>Rubiaceae</taxon>
        <taxon>Rubioideae</taxon>
        <taxon>Spermacoceae</taxon>
        <taxon>Hedyotis-Oldenlandia complex</taxon>
        <taxon>Oldenlandia</taxon>
    </lineage>
</organism>
<sequence length="264" mass="30263">MAEVLSILGLKLTKFPREEGRFLEGLQQEVQLISDEFGHMKAFLQKVSDVNQEDHDPQLAEWIRQVREVSHDTEDILDVYKLRFASRRPEGWIFKSVRSLSDRHRLVSKLKDLKDRIKNISEARLRYEPHYAKDSGNLTANNAWRHSTDEEALLVEEAHLPSREQNMVTILSATRSIGWSSRKMIRRLVLHHNLPEIIISPECQHYIMNVRSIINIGKKKSPSEAVLTKLLSSKLLTVVILVGIDLEEILPVTKHGSAPMSPIG</sequence>
<dbReference type="Pfam" id="PF18052">
    <property type="entry name" value="Rx_N"/>
    <property type="match status" value="1"/>
</dbReference>
<dbReference type="PANTHER" id="PTHR19338">
    <property type="entry name" value="TRANSLOCASE OF INNER MITOCHONDRIAL MEMBRANE 13 HOMOLOG"/>
    <property type="match status" value="1"/>
</dbReference>
<feature type="domain" description="Disease resistance N-terminal" evidence="7">
    <location>
        <begin position="4"/>
        <end position="95"/>
    </location>
</feature>
<dbReference type="GO" id="GO:0006952">
    <property type="term" value="P:defense response"/>
    <property type="evidence" value="ECO:0007669"/>
    <property type="project" value="UniProtKB-KW"/>
</dbReference>
<keyword evidence="3" id="KW-0677">Repeat</keyword>
<dbReference type="InterPro" id="IPR038005">
    <property type="entry name" value="RX-like_CC"/>
</dbReference>